<accession>A0ABW0TGH6</accession>
<evidence type="ECO:0000256" key="3">
    <source>
        <dbReference type="ARBA" id="ARBA00012438"/>
    </source>
</evidence>
<dbReference type="InterPro" id="IPR004358">
    <property type="entry name" value="Sig_transdc_His_kin-like_C"/>
</dbReference>
<evidence type="ECO:0000256" key="2">
    <source>
        <dbReference type="ARBA" id="ARBA00004370"/>
    </source>
</evidence>
<keyword evidence="11" id="KW-0812">Transmembrane</keyword>
<reference evidence="14" key="1">
    <citation type="journal article" date="2019" name="Int. J. Syst. Evol. Microbiol.">
        <title>The Global Catalogue of Microorganisms (GCM) 10K type strain sequencing project: providing services to taxonomists for standard genome sequencing and annotation.</title>
        <authorList>
            <consortium name="The Broad Institute Genomics Platform"/>
            <consortium name="The Broad Institute Genome Sequencing Center for Infectious Disease"/>
            <person name="Wu L."/>
            <person name="Ma J."/>
        </authorList>
    </citation>
    <scope>NUCLEOTIDE SEQUENCE [LARGE SCALE GENOMIC DNA]</scope>
    <source>
        <strain evidence="14">CGMCC 4.1434</strain>
    </source>
</reference>
<dbReference type="SMART" id="SM00388">
    <property type="entry name" value="HisKA"/>
    <property type="match status" value="1"/>
</dbReference>
<evidence type="ECO:0000256" key="7">
    <source>
        <dbReference type="ARBA" id="ARBA00022777"/>
    </source>
</evidence>
<evidence type="ECO:0000256" key="10">
    <source>
        <dbReference type="SAM" id="Coils"/>
    </source>
</evidence>
<dbReference type="InterPro" id="IPR036890">
    <property type="entry name" value="HATPase_C_sf"/>
</dbReference>
<keyword evidence="4" id="KW-0597">Phosphoprotein</keyword>
<dbReference type="Gene3D" id="1.10.287.130">
    <property type="match status" value="1"/>
</dbReference>
<keyword evidence="9" id="KW-0902">Two-component regulatory system</keyword>
<dbReference type="Gene3D" id="3.30.565.10">
    <property type="entry name" value="Histidine kinase-like ATPase, C-terminal domain"/>
    <property type="match status" value="1"/>
</dbReference>
<evidence type="ECO:0000256" key="5">
    <source>
        <dbReference type="ARBA" id="ARBA00022679"/>
    </source>
</evidence>
<dbReference type="Pfam" id="PF02518">
    <property type="entry name" value="HATPase_c"/>
    <property type="match status" value="1"/>
</dbReference>
<comment type="caution">
    <text evidence="13">The sequence shown here is derived from an EMBL/GenBank/DDBJ whole genome shotgun (WGS) entry which is preliminary data.</text>
</comment>
<dbReference type="SMART" id="SM00387">
    <property type="entry name" value="HATPase_c"/>
    <property type="match status" value="1"/>
</dbReference>
<dbReference type="PANTHER" id="PTHR42878">
    <property type="entry name" value="TWO-COMPONENT HISTIDINE KINASE"/>
    <property type="match status" value="1"/>
</dbReference>
<dbReference type="SUPFAM" id="SSF47384">
    <property type="entry name" value="Homodimeric domain of signal transducing histidine kinase"/>
    <property type="match status" value="1"/>
</dbReference>
<dbReference type="PANTHER" id="PTHR42878:SF7">
    <property type="entry name" value="SENSOR HISTIDINE KINASE GLRK"/>
    <property type="match status" value="1"/>
</dbReference>
<dbReference type="GO" id="GO:0016301">
    <property type="term" value="F:kinase activity"/>
    <property type="evidence" value="ECO:0007669"/>
    <property type="project" value="UniProtKB-KW"/>
</dbReference>
<dbReference type="InterPro" id="IPR050351">
    <property type="entry name" value="BphY/WalK/GraS-like"/>
</dbReference>
<dbReference type="PRINTS" id="PR00344">
    <property type="entry name" value="BCTRLSENSOR"/>
</dbReference>
<dbReference type="SUPFAM" id="SSF55874">
    <property type="entry name" value="ATPase domain of HSP90 chaperone/DNA topoisomerase II/histidine kinase"/>
    <property type="match status" value="1"/>
</dbReference>
<evidence type="ECO:0000256" key="9">
    <source>
        <dbReference type="ARBA" id="ARBA00023012"/>
    </source>
</evidence>
<dbReference type="InterPro" id="IPR005467">
    <property type="entry name" value="His_kinase_dom"/>
</dbReference>
<feature type="transmembrane region" description="Helical" evidence="11">
    <location>
        <begin position="15"/>
        <end position="38"/>
    </location>
</feature>
<evidence type="ECO:0000256" key="1">
    <source>
        <dbReference type="ARBA" id="ARBA00000085"/>
    </source>
</evidence>
<dbReference type="CDD" id="cd00082">
    <property type="entry name" value="HisKA"/>
    <property type="match status" value="1"/>
</dbReference>
<protein>
    <recommendedName>
        <fullName evidence="3">histidine kinase</fullName>
        <ecNumber evidence="3">2.7.13.3</ecNumber>
    </recommendedName>
</protein>
<keyword evidence="11" id="KW-1133">Transmembrane helix</keyword>
<feature type="domain" description="Histidine kinase" evidence="12">
    <location>
        <begin position="360"/>
        <end position="574"/>
    </location>
</feature>
<evidence type="ECO:0000256" key="6">
    <source>
        <dbReference type="ARBA" id="ARBA00022741"/>
    </source>
</evidence>
<evidence type="ECO:0000313" key="13">
    <source>
        <dbReference type="EMBL" id="MFC5588499.1"/>
    </source>
</evidence>
<dbReference type="Proteomes" id="UP001596109">
    <property type="component" value="Unassembled WGS sequence"/>
</dbReference>
<keyword evidence="5" id="KW-0808">Transferase</keyword>
<evidence type="ECO:0000313" key="14">
    <source>
        <dbReference type="Proteomes" id="UP001596109"/>
    </source>
</evidence>
<dbReference type="InterPro" id="IPR003594">
    <property type="entry name" value="HATPase_dom"/>
</dbReference>
<sequence>MNINYRMMFQFLTQFILNFIATFLIVVLLIILAMHLITKDELKSNPQKAIVENLPYSSYIGGDGQVELNDSWKSTLSEHQMWVQIIDGTGEVIYAFNTPDHFQRIYTMNDLLAIEKTNQLGNYTVDTYFETGKPQPYYYLFGYIDKQQQLLTDWYDSYSDAGIVRNDRKEDLEKEVSKHEGMLEIYQDGKLVEKIGENLPTPTKMLDVVGSIHVPGNYETKAYVVNDNTANSAWVYHELNDAFKSPSIRFFSNRELQTFALVLLISMVILVVLSIWNGYRYGKPLLLFMNWLKIVEQKQYEDVLSGKEHQKIYKKNGKVKFRYRLYKEVFETFSNMSEKLSLAEQERKQLERTREEWMAGISHDLRTPLSSIQGYGHLLESGQYDYTREELQQIGQVIRDKSDYMVDLVNDFSLIFQLKNSAIAIQKERIDMNAFIHDLVVKYQDDFTLNSHLISFERSDERCEVEIDPKWFIRVLDNLLSNAMKHNPPRTKVHVKVVCKQHTTMIMIMDNGKGMDETFVDHLFTRYYRGTSTDERTEGEGLGMSIAYAIVKLHGGSIEVQSEVGKGTTVVIKL</sequence>
<name>A0ABW0TGH6_9BACL</name>
<evidence type="ECO:0000259" key="12">
    <source>
        <dbReference type="PROSITE" id="PS50109"/>
    </source>
</evidence>
<dbReference type="InterPro" id="IPR003661">
    <property type="entry name" value="HisK_dim/P_dom"/>
</dbReference>
<evidence type="ECO:0000256" key="4">
    <source>
        <dbReference type="ARBA" id="ARBA00022553"/>
    </source>
</evidence>
<gene>
    <name evidence="13" type="ORF">ACFPRA_06355</name>
</gene>
<dbReference type="CDD" id="cd00075">
    <property type="entry name" value="HATPase"/>
    <property type="match status" value="1"/>
</dbReference>
<comment type="catalytic activity">
    <reaction evidence="1">
        <text>ATP + protein L-histidine = ADP + protein N-phospho-L-histidine.</text>
        <dbReference type="EC" id="2.7.13.3"/>
    </reaction>
</comment>
<dbReference type="EMBL" id="JBHSNO010000005">
    <property type="protein sequence ID" value="MFC5588499.1"/>
    <property type="molecule type" value="Genomic_DNA"/>
</dbReference>
<dbReference type="InterPro" id="IPR036097">
    <property type="entry name" value="HisK_dim/P_sf"/>
</dbReference>
<dbReference type="Pfam" id="PF00512">
    <property type="entry name" value="HisKA"/>
    <property type="match status" value="1"/>
</dbReference>
<dbReference type="RefSeq" id="WP_381431842.1">
    <property type="nucleotide sequence ID" value="NZ_JBHSNO010000005.1"/>
</dbReference>
<keyword evidence="14" id="KW-1185">Reference proteome</keyword>
<evidence type="ECO:0000256" key="8">
    <source>
        <dbReference type="ARBA" id="ARBA00022840"/>
    </source>
</evidence>
<keyword evidence="6" id="KW-0547">Nucleotide-binding</keyword>
<feature type="coiled-coil region" evidence="10">
    <location>
        <begin position="333"/>
        <end position="360"/>
    </location>
</feature>
<organism evidence="13 14">
    <name type="scientific">Sporosarcina soli</name>
    <dbReference type="NCBI Taxonomy" id="334736"/>
    <lineage>
        <taxon>Bacteria</taxon>
        <taxon>Bacillati</taxon>
        <taxon>Bacillota</taxon>
        <taxon>Bacilli</taxon>
        <taxon>Bacillales</taxon>
        <taxon>Caryophanaceae</taxon>
        <taxon>Sporosarcina</taxon>
    </lineage>
</organism>
<dbReference type="EC" id="2.7.13.3" evidence="3"/>
<feature type="transmembrane region" description="Helical" evidence="11">
    <location>
        <begin position="259"/>
        <end position="279"/>
    </location>
</feature>
<keyword evidence="11" id="KW-0472">Membrane</keyword>
<proteinExistence type="predicted"/>
<evidence type="ECO:0000256" key="11">
    <source>
        <dbReference type="SAM" id="Phobius"/>
    </source>
</evidence>
<keyword evidence="8" id="KW-0067">ATP-binding</keyword>
<comment type="subcellular location">
    <subcellularLocation>
        <location evidence="2">Membrane</location>
    </subcellularLocation>
</comment>
<keyword evidence="7 13" id="KW-0418">Kinase</keyword>
<dbReference type="PROSITE" id="PS50109">
    <property type="entry name" value="HIS_KIN"/>
    <property type="match status" value="1"/>
</dbReference>
<keyword evidence="10" id="KW-0175">Coiled coil</keyword>